<evidence type="ECO:0000256" key="1">
    <source>
        <dbReference type="SAM" id="MobiDB-lite"/>
    </source>
</evidence>
<name>A0A7G2C3B9_9TRYP</name>
<dbReference type="GO" id="GO:0006396">
    <property type="term" value="P:RNA processing"/>
    <property type="evidence" value="ECO:0007669"/>
    <property type="project" value="InterPro"/>
</dbReference>
<evidence type="ECO:0000313" key="4">
    <source>
        <dbReference type="Proteomes" id="UP000515908"/>
    </source>
</evidence>
<feature type="domain" description="RNase III" evidence="2">
    <location>
        <begin position="74"/>
        <end position="190"/>
    </location>
</feature>
<dbReference type="CDD" id="cd23726">
    <property type="entry name" value="ZF_RNaseIII_KREN2"/>
    <property type="match status" value="1"/>
</dbReference>
<dbReference type="OrthoDB" id="272271at2759"/>
<feature type="region of interest" description="Disordered" evidence="1">
    <location>
        <begin position="308"/>
        <end position="340"/>
    </location>
</feature>
<dbReference type="InterPro" id="IPR036389">
    <property type="entry name" value="RNase_III_sf"/>
</dbReference>
<evidence type="ECO:0000259" key="2">
    <source>
        <dbReference type="PROSITE" id="PS50142"/>
    </source>
</evidence>
<dbReference type="InterPro" id="IPR000999">
    <property type="entry name" value="RNase_III_dom"/>
</dbReference>
<accession>A0A7G2C3B9</accession>
<evidence type="ECO:0000313" key="3">
    <source>
        <dbReference type="EMBL" id="CAD2214196.1"/>
    </source>
</evidence>
<protein>
    <recommendedName>
        <fullName evidence="2">RNase III domain-containing protein</fullName>
    </recommendedName>
</protein>
<proteinExistence type="predicted"/>
<dbReference type="SUPFAM" id="SSF69065">
    <property type="entry name" value="RNase III domain-like"/>
    <property type="match status" value="1"/>
</dbReference>
<dbReference type="PROSITE" id="PS50142">
    <property type="entry name" value="RNASE_3_2"/>
    <property type="match status" value="1"/>
</dbReference>
<reference evidence="3 4" key="1">
    <citation type="submission" date="2020-08" db="EMBL/GenBank/DDBJ databases">
        <authorList>
            <person name="Newling K."/>
            <person name="Davey J."/>
            <person name="Forrester S."/>
        </authorList>
    </citation>
    <scope>NUCLEOTIDE SEQUENCE [LARGE SCALE GENOMIC DNA]</scope>
    <source>
        <strain evidence="4">Crithidia deanei Carvalho (ATCC PRA-265)</strain>
    </source>
</reference>
<dbReference type="GO" id="GO:0004525">
    <property type="term" value="F:ribonuclease III activity"/>
    <property type="evidence" value="ECO:0007669"/>
    <property type="project" value="InterPro"/>
</dbReference>
<dbReference type="VEuPathDB" id="TriTrypDB:ADEAN_000164000"/>
<dbReference type="PANTHER" id="PTHR39671">
    <property type="entry name" value="COMPLEX PROTEIN NUCLEASE, PUTATIVE KREPB1-RELATED-RELATED"/>
    <property type="match status" value="1"/>
</dbReference>
<keyword evidence="4" id="KW-1185">Reference proteome</keyword>
<dbReference type="EMBL" id="LR877147">
    <property type="protein sequence ID" value="CAD2214196.1"/>
    <property type="molecule type" value="Genomic_DNA"/>
</dbReference>
<dbReference type="AlphaFoldDB" id="A0A7G2C3B9"/>
<sequence>MRRCKLCNETYIQWFSHEKHVPHAGRMGMAVELLRAHCGKPEDIVEMWWHRLDTSTQFNRIRSLSHRDSHVRKRRIQYLIQFLVDRGVIAETFSLNSSDAHSAGRSYEFERLEFIGDNVVKYVLNDRLSCCFPPSEGGIRGRLGYFQFVMDGNEGLARTYDYLEFQRFSKSDRVVSKFKSDVVETIFGELQFYLLSTVQAYSTEEYPLPFSHGSYTLRALAEHTMEELAHIFFIHHVEAVLGCVQRIVRENQLHFVNADPVSQDTVKEETKSPNKSALSSTRIPFSTTAASQITESTILTSVQRSIDFTGTPAPREEEGSKKKVSLSIREEHKGEPSDRLFRPVPSAVHVLDSKELFTVKELKTKGLVEELV</sequence>
<organism evidence="3 4">
    <name type="scientific">Angomonas deanei</name>
    <dbReference type="NCBI Taxonomy" id="59799"/>
    <lineage>
        <taxon>Eukaryota</taxon>
        <taxon>Discoba</taxon>
        <taxon>Euglenozoa</taxon>
        <taxon>Kinetoplastea</taxon>
        <taxon>Metakinetoplastina</taxon>
        <taxon>Trypanosomatida</taxon>
        <taxon>Trypanosomatidae</taxon>
        <taxon>Strigomonadinae</taxon>
        <taxon>Angomonas</taxon>
    </lineage>
</organism>
<dbReference type="PANTHER" id="PTHR39671:SF3">
    <property type="entry name" value="RNA EDITING COMPLEX PROTEIN MP61"/>
    <property type="match status" value="1"/>
</dbReference>
<dbReference type="Gene3D" id="1.10.1520.10">
    <property type="entry name" value="Ribonuclease III domain"/>
    <property type="match status" value="1"/>
</dbReference>
<feature type="compositionally biased region" description="Basic and acidic residues" evidence="1">
    <location>
        <begin position="328"/>
        <end position="340"/>
    </location>
</feature>
<gene>
    <name evidence="3" type="ORF">ADEAN_000164000</name>
</gene>
<feature type="region of interest" description="Disordered" evidence="1">
    <location>
        <begin position="261"/>
        <end position="280"/>
    </location>
</feature>
<dbReference type="Proteomes" id="UP000515908">
    <property type="component" value="Chromosome 03"/>
</dbReference>